<protein>
    <submittedName>
        <fullName evidence="2">Uncharacterized protein</fullName>
    </submittedName>
</protein>
<dbReference type="Proteomes" id="UP001321749">
    <property type="component" value="Unassembled WGS sequence"/>
</dbReference>
<comment type="caution">
    <text evidence="2">The sequence shown here is derived from an EMBL/GenBank/DDBJ whole genome shotgun (WGS) entry which is preliminary data.</text>
</comment>
<proteinExistence type="predicted"/>
<accession>A0AAV9HVF5</accession>
<feature type="chain" id="PRO_5043496897" evidence="1">
    <location>
        <begin position="20"/>
        <end position="174"/>
    </location>
</feature>
<name>A0AAV9HVF5_9PEZI</name>
<evidence type="ECO:0000313" key="3">
    <source>
        <dbReference type="Proteomes" id="UP001321749"/>
    </source>
</evidence>
<reference evidence="2" key="2">
    <citation type="submission" date="2023-06" db="EMBL/GenBank/DDBJ databases">
        <authorList>
            <consortium name="Lawrence Berkeley National Laboratory"/>
            <person name="Mondo S.J."/>
            <person name="Hensen N."/>
            <person name="Bonometti L."/>
            <person name="Westerberg I."/>
            <person name="Brannstrom I.O."/>
            <person name="Guillou S."/>
            <person name="Cros-Aarteil S."/>
            <person name="Calhoun S."/>
            <person name="Haridas S."/>
            <person name="Kuo A."/>
            <person name="Pangilinan J."/>
            <person name="Riley R."/>
            <person name="Labutti K."/>
            <person name="Andreopoulos B."/>
            <person name="Lipzen A."/>
            <person name="Chen C."/>
            <person name="Yanf M."/>
            <person name="Daum C."/>
            <person name="Ng V."/>
            <person name="Clum A."/>
            <person name="Steindorff A."/>
            <person name="Ohm R."/>
            <person name="Martin F."/>
            <person name="Silar P."/>
            <person name="Natvig D."/>
            <person name="Lalanne C."/>
            <person name="Gautier V."/>
            <person name="Ament-Velasquez S.L."/>
            <person name="Kruys A."/>
            <person name="Hutchinson M.I."/>
            <person name="Powell A.J."/>
            <person name="Barry K."/>
            <person name="Miller A.N."/>
            <person name="Grigoriev I.V."/>
            <person name="Debuchy R."/>
            <person name="Gladieux P."/>
            <person name="Thoren M.H."/>
            <person name="Johannesson H."/>
        </authorList>
    </citation>
    <scope>NUCLEOTIDE SEQUENCE</scope>
    <source>
        <strain evidence="2">PSN324</strain>
    </source>
</reference>
<sequence>MKFTLAAIILAAAGPAVLALPATPVTEPPLTTEEYQADGDATTEVYRPPGGKQNCAYWRFDIICARDLAAEADVSKREANFQAAIAENPAITAAELAARGYAAPAEGQCTYYTDGIVCKKTVLEARADAGAAVAVEVDKREGDLAARGYTAPSRGCTNIAAPCARGLGNEAQDA</sequence>
<organism evidence="2 3">
    <name type="scientific">Cladorrhinum samala</name>
    <dbReference type="NCBI Taxonomy" id="585594"/>
    <lineage>
        <taxon>Eukaryota</taxon>
        <taxon>Fungi</taxon>
        <taxon>Dikarya</taxon>
        <taxon>Ascomycota</taxon>
        <taxon>Pezizomycotina</taxon>
        <taxon>Sordariomycetes</taxon>
        <taxon>Sordariomycetidae</taxon>
        <taxon>Sordariales</taxon>
        <taxon>Podosporaceae</taxon>
        <taxon>Cladorrhinum</taxon>
    </lineage>
</organism>
<dbReference type="AlphaFoldDB" id="A0AAV9HVF5"/>
<reference evidence="2" key="1">
    <citation type="journal article" date="2023" name="Mol. Phylogenet. Evol.">
        <title>Genome-scale phylogeny and comparative genomics of the fungal order Sordariales.</title>
        <authorList>
            <person name="Hensen N."/>
            <person name="Bonometti L."/>
            <person name="Westerberg I."/>
            <person name="Brannstrom I.O."/>
            <person name="Guillou S."/>
            <person name="Cros-Aarteil S."/>
            <person name="Calhoun S."/>
            <person name="Haridas S."/>
            <person name="Kuo A."/>
            <person name="Mondo S."/>
            <person name="Pangilinan J."/>
            <person name="Riley R."/>
            <person name="LaButti K."/>
            <person name="Andreopoulos B."/>
            <person name="Lipzen A."/>
            <person name="Chen C."/>
            <person name="Yan M."/>
            <person name="Daum C."/>
            <person name="Ng V."/>
            <person name="Clum A."/>
            <person name="Steindorff A."/>
            <person name="Ohm R.A."/>
            <person name="Martin F."/>
            <person name="Silar P."/>
            <person name="Natvig D.O."/>
            <person name="Lalanne C."/>
            <person name="Gautier V."/>
            <person name="Ament-Velasquez S.L."/>
            <person name="Kruys A."/>
            <person name="Hutchinson M.I."/>
            <person name="Powell A.J."/>
            <person name="Barry K."/>
            <person name="Miller A.N."/>
            <person name="Grigoriev I.V."/>
            <person name="Debuchy R."/>
            <person name="Gladieux P."/>
            <person name="Hiltunen Thoren M."/>
            <person name="Johannesson H."/>
        </authorList>
    </citation>
    <scope>NUCLEOTIDE SEQUENCE</scope>
    <source>
        <strain evidence="2">PSN324</strain>
    </source>
</reference>
<feature type="signal peptide" evidence="1">
    <location>
        <begin position="1"/>
        <end position="19"/>
    </location>
</feature>
<keyword evidence="1" id="KW-0732">Signal</keyword>
<keyword evidence="3" id="KW-1185">Reference proteome</keyword>
<evidence type="ECO:0000313" key="2">
    <source>
        <dbReference type="EMBL" id="KAK4463674.1"/>
    </source>
</evidence>
<gene>
    <name evidence="2" type="ORF">QBC42DRAFT_250389</name>
</gene>
<evidence type="ECO:0000256" key="1">
    <source>
        <dbReference type="SAM" id="SignalP"/>
    </source>
</evidence>
<dbReference type="EMBL" id="MU864957">
    <property type="protein sequence ID" value="KAK4463674.1"/>
    <property type="molecule type" value="Genomic_DNA"/>
</dbReference>